<dbReference type="AlphaFoldDB" id="A0A7J3ZIU0"/>
<dbReference type="GO" id="GO:0016887">
    <property type="term" value="F:ATP hydrolysis activity"/>
    <property type="evidence" value="ECO:0007669"/>
    <property type="project" value="InterPro"/>
</dbReference>
<dbReference type="InterPro" id="IPR027417">
    <property type="entry name" value="P-loop_NTPase"/>
</dbReference>
<protein>
    <submittedName>
        <fullName evidence="6">ABC transporter ATP-binding protein</fullName>
    </submittedName>
</protein>
<accession>A0A7J3ZIU0</accession>
<dbReference type="GO" id="GO:0005524">
    <property type="term" value="F:ATP binding"/>
    <property type="evidence" value="ECO:0007669"/>
    <property type="project" value="UniProtKB-KW"/>
</dbReference>
<comment type="caution">
    <text evidence="6">The sequence shown here is derived from an EMBL/GenBank/DDBJ whole genome shotgun (WGS) entry which is preliminary data.</text>
</comment>
<dbReference type="Pfam" id="PF00005">
    <property type="entry name" value="ABC_tran"/>
    <property type="match status" value="1"/>
</dbReference>
<dbReference type="InterPro" id="IPR050763">
    <property type="entry name" value="ABC_transporter_ATP-binding"/>
</dbReference>
<evidence type="ECO:0000256" key="1">
    <source>
        <dbReference type="ARBA" id="ARBA00005417"/>
    </source>
</evidence>
<dbReference type="InterPro" id="IPR003439">
    <property type="entry name" value="ABC_transporter-like_ATP-bd"/>
</dbReference>
<keyword evidence="4 6" id="KW-0067">ATP-binding</keyword>
<name>A0A7J3ZIU0_9CREN</name>
<evidence type="ECO:0000256" key="2">
    <source>
        <dbReference type="ARBA" id="ARBA00022448"/>
    </source>
</evidence>
<dbReference type="PANTHER" id="PTHR42711">
    <property type="entry name" value="ABC TRANSPORTER ATP-BINDING PROTEIN"/>
    <property type="match status" value="1"/>
</dbReference>
<dbReference type="InterPro" id="IPR003593">
    <property type="entry name" value="AAA+_ATPase"/>
</dbReference>
<comment type="similarity">
    <text evidence="1">Belongs to the ABC transporter superfamily.</text>
</comment>
<gene>
    <name evidence="6" type="ORF">ENM78_00695</name>
</gene>
<evidence type="ECO:0000313" key="6">
    <source>
        <dbReference type="EMBL" id="HHQ79973.1"/>
    </source>
</evidence>
<dbReference type="SUPFAM" id="SSF52540">
    <property type="entry name" value="P-loop containing nucleoside triphosphate hydrolases"/>
    <property type="match status" value="1"/>
</dbReference>
<proteinExistence type="inferred from homology"/>
<dbReference type="SMART" id="SM00382">
    <property type="entry name" value="AAA"/>
    <property type="match status" value="1"/>
</dbReference>
<keyword evidence="3" id="KW-0547">Nucleotide-binding</keyword>
<evidence type="ECO:0000259" key="5">
    <source>
        <dbReference type="PROSITE" id="PS50893"/>
    </source>
</evidence>
<dbReference type="PROSITE" id="PS00211">
    <property type="entry name" value="ABC_TRANSPORTER_1"/>
    <property type="match status" value="1"/>
</dbReference>
<dbReference type="EMBL" id="DRZC01000012">
    <property type="protein sequence ID" value="HHQ79973.1"/>
    <property type="molecule type" value="Genomic_DNA"/>
</dbReference>
<reference evidence="6" key="1">
    <citation type="journal article" date="2020" name="mSystems">
        <title>Genome- and Community-Level Interaction Insights into Carbon Utilization and Element Cycling Functions of Hydrothermarchaeota in Hydrothermal Sediment.</title>
        <authorList>
            <person name="Zhou Z."/>
            <person name="Liu Y."/>
            <person name="Xu W."/>
            <person name="Pan J."/>
            <person name="Luo Z.H."/>
            <person name="Li M."/>
        </authorList>
    </citation>
    <scope>NUCLEOTIDE SEQUENCE [LARGE SCALE GENOMIC DNA]</scope>
    <source>
        <strain evidence="6">SpSt-1116</strain>
    </source>
</reference>
<evidence type="ECO:0000256" key="4">
    <source>
        <dbReference type="ARBA" id="ARBA00022840"/>
    </source>
</evidence>
<feature type="domain" description="ABC transporter" evidence="5">
    <location>
        <begin position="59"/>
        <end position="294"/>
    </location>
</feature>
<sequence>MSSNFASGQNIVLKPRGEASKGGLILGNWLSRECVVTRLEQLAGPSKNRPRVRGVEPVLEAIDVWKVYRQGARKVTALRGVNLKIERGTITTLLGKNGAGKTTFLRIAATQLLPTKGTVRVFGFDVVREPWPIRERIAVIPQDAKPLLFPSPYEYVKTIQVMRGCGFGEAHRRTVEALEEMEIPREVWNRSLWSLSGGMRRRVLLAAVLAADADLVFLDEPSIGLDPIARRRLWSKIAKLREHGKTVLLTTHYMEEAEVLSDKVVLVHKGRVYLEGEPLQLVKSLLWKFKIEVTSACTLDGLSEAGEIADTGPPYYIYARDSEQASSIMETLTKRGCRAVVAPVSLEDVFLLSVREKEGYRDL</sequence>
<dbReference type="InterPro" id="IPR017871">
    <property type="entry name" value="ABC_transporter-like_CS"/>
</dbReference>
<dbReference type="PANTHER" id="PTHR42711:SF5">
    <property type="entry name" value="ABC TRANSPORTER ATP-BINDING PROTEIN NATA"/>
    <property type="match status" value="1"/>
</dbReference>
<keyword evidence="2" id="KW-0813">Transport</keyword>
<evidence type="ECO:0000256" key="3">
    <source>
        <dbReference type="ARBA" id="ARBA00022741"/>
    </source>
</evidence>
<organism evidence="6">
    <name type="scientific">Fervidicoccus fontis</name>
    <dbReference type="NCBI Taxonomy" id="683846"/>
    <lineage>
        <taxon>Archaea</taxon>
        <taxon>Thermoproteota</taxon>
        <taxon>Thermoprotei</taxon>
        <taxon>Fervidicoccales</taxon>
        <taxon>Fervidicoccaceae</taxon>
        <taxon>Fervidicoccus</taxon>
    </lineage>
</organism>
<dbReference type="Gene3D" id="3.40.50.300">
    <property type="entry name" value="P-loop containing nucleotide triphosphate hydrolases"/>
    <property type="match status" value="1"/>
</dbReference>
<dbReference type="PROSITE" id="PS50893">
    <property type="entry name" value="ABC_TRANSPORTER_2"/>
    <property type="match status" value="1"/>
</dbReference>